<feature type="domain" description="DUF6589" evidence="2">
    <location>
        <begin position="311"/>
        <end position="745"/>
    </location>
</feature>
<dbReference type="EMBL" id="JARJCN010000036">
    <property type="protein sequence ID" value="KAJ7084891.1"/>
    <property type="molecule type" value="Genomic_DNA"/>
</dbReference>
<protein>
    <recommendedName>
        <fullName evidence="2">DUF6589 domain-containing protein</fullName>
    </recommendedName>
</protein>
<feature type="compositionally biased region" description="Acidic residues" evidence="1">
    <location>
        <begin position="863"/>
        <end position="885"/>
    </location>
</feature>
<evidence type="ECO:0000259" key="2">
    <source>
        <dbReference type="Pfam" id="PF20231"/>
    </source>
</evidence>
<evidence type="ECO:0000313" key="3">
    <source>
        <dbReference type="EMBL" id="KAJ7084891.1"/>
    </source>
</evidence>
<evidence type="ECO:0000256" key="1">
    <source>
        <dbReference type="SAM" id="MobiDB-lite"/>
    </source>
</evidence>
<dbReference type="AlphaFoldDB" id="A0AAD6TZN7"/>
<organism evidence="3 4">
    <name type="scientific">Mycena belliarum</name>
    <dbReference type="NCBI Taxonomy" id="1033014"/>
    <lineage>
        <taxon>Eukaryota</taxon>
        <taxon>Fungi</taxon>
        <taxon>Dikarya</taxon>
        <taxon>Basidiomycota</taxon>
        <taxon>Agaricomycotina</taxon>
        <taxon>Agaricomycetes</taxon>
        <taxon>Agaricomycetidae</taxon>
        <taxon>Agaricales</taxon>
        <taxon>Marasmiineae</taxon>
        <taxon>Mycenaceae</taxon>
        <taxon>Mycena</taxon>
    </lineage>
</organism>
<comment type="caution">
    <text evidence="3">The sequence shown here is derived from an EMBL/GenBank/DDBJ whole genome shotgun (WGS) entry which is preliminary data.</text>
</comment>
<dbReference type="InterPro" id="IPR046496">
    <property type="entry name" value="DUF6589"/>
</dbReference>
<sequence length="936" mass="102539">MRLQREAYFDELLDGMSTAGYTLAELLDYVFNPATKLKSDWRWRGFFSHRPVVERIFGYWTSARYPERSRTTVHEWAAQLVAATAAAEAQSITSSGILKKSKKVVDEQFFLNYNLAGLTATLRKLAPTSFGVFDAFSATARRGRVVSAAGSRKKEILRGSAALTLLRGASQYNNYAQAVHSAYLAATGASRQHFAVFGALGSSIGYTSIISSGNTGTTPHHENKKKKKARAPGLLATLSNACMQTTRSIASSGLFAVVYDNINMMVRVAEQVLGRKSAQENGTCATLIPLHGTNPEDLLTATLDESVLNAAHLRIDNLLLTDEEAAFHTENMVHTILRVIVRHGGDGFKKWQGDLDAMQPASSEVIDVHKTPIHPLPSMEIDENSITGNIEVVEAINASLGLDAADPEYIKYIKIIAGDQLTIARQRSILAVRLGHESGPHSWRNIVLMPGLFHAKIADCHGLLETHFGKPNAGTRSPGSLGFHNTVLDRLPITLTSLPPFRTCRDLIMVSLYARILHCLLLVSGKDSLEAYASSVNSWTTIVDHANTIYKSYTDTDLVQELREQRVPDERKRDADAKAAGKGKKKADTPLPHVKKGDMVFENAILFLRDALLTREFTDAVKAGDSGRVVLMLRFWVFSYRGSGRSKYAHEMLHLLHNLTCVWTRELRRVIIHNWLLNPTGKVNSFVEIDLVQEHLNFWIKKIYKADGDGHSWDWLALISPCVDILRSLATRIHTDLGARQGSKHTIPNLDKDIATLMASLDEHGVYSLQEGRVLDDDEKPVADILSTGLAALTHGGSITPLAEFNQQFDILRDRRRLTPVADLMALLDSASDTLDSMSDTLASASDALAASSAAAPAGTPTNDEDLDGDAPESDEEELGLDEDLFLASPTLTRFDAGDVALDMDGDGGDEFELDGDDAEGSGDDYESSGEDSDDN</sequence>
<evidence type="ECO:0000313" key="4">
    <source>
        <dbReference type="Proteomes" id="UP001222325"/>
    </source>
</evidence>
<feature type="region of interest" description="Disordered" evidence="1">
    <location>
        <begin position="898"/>
        <end position="936"/>
    </location>
</feature>
<reference evidence="3" key="1">
    <citation type="submission" date="2023-03" db="EMBL/GenBank/DDBJ databases">
        <title>Massive genome expansion in bonnet fungi (Mycena s.s.) driven by repeated elements and novel gene families across ecological guilds.</title>
        <authorList>
            <consortium name="Lawrence Berkeley National Laboratory"/>
            <person name="Harder C.B."/>
            <person name="Miyauchi S."/>
            <person name="Viragh M."/>
            <person name="Kuo A."/>
            <person name="Thoen E."/>
            <person name="Andreopoulos B."/>
            <person name="Lu D."/>
            <person name="Skrede I."/>
            <person name="Drula E."/>
            <person name="Henrissat B."/>
            <person name="Morin E."/>
            <person name="Kohler A."/>
            <person name="Barry K."/>
            <person name="LaButti K."/>
            <person name="Morin E."/>
            <person name="Salamov A."/>
            <person name="Lipzen A."/>
            <person name="Mereny Z."/>
            <person name="Hegedus B."/>
            <person name="Baldrian P."/>
            <person name="Stursova M."/>
            <person name="Weitz H."/>
            <person name="Taylor A."/>
            <person name="Grigoriev I.V."/>
            <person name="Nagy L.G."/>
            <person name="Martin F."/>
            <person name="Kauserud H."/>
        </authorList>
    </citation>
    <scope>NUCLEOTIDE SEQUENCE</scope>
    <source>
        <strain evidence="3">CBHHK173m</strain>
    </source>
</reference>
<name>A0AAD6TZN7_9AGAR</name>
<accession>A0AAD6TZN7</accession>
<feature type="compositionally biased region" description="Acidic residues" evidence="1">
    <location>
        <begin position="902"/>
        <end position="936"/>
    </location>
</feature>
<keyword evidence="4" id="KW-1185">Reference proteome</keyword>
<dbReference type="Proteomes" id="UP001222325">
    <property type="component" value="Unassembled WGS sequence"/>
</dbReference>
<feature type="region of interest" description="Disordered" evidence="1">
    <location>
        <begin position="563"/>
        <end position="588"/>
    </location>
</feature>
<gene>
    <name evidence="3" type="ORF">B0H15DRAFT_783414</name>
</gene>
<proteinExistence type="predicted"/>
<feature type="region of interest" description="Disordered" evidence="1">
    <location>
        <begin position="853"/>
        <end position="886"/>
    </location>
</feature>
<dbReference type="Pfam" id="PF20231">
    <property type="entry name" value="DUF6589"/>
    <property type="match status" value="1"/>
</dbReference>
<feature type="compositionally biased region" description="Basic and acidic residues" evidence="1">
    <location>
        <begin position="563"/>
        <end position="579"/>
    </location>
</feature>